<organism evidence="1 2">
    <name type="scientific">Treponema saccharophilum DSM 2985</name>
    <dbReference type="NCBI Taxonomy" id="907348"/>
    <lineage>
        <taxon>Bacteria</taxon>
        <taxon>Pseudomonadati</taxon>
        <taxon>Spirochaetota</taxon>
        <taxon>Spirochaetia</taxon>
        <taxon>Spirochaetales</taxon>
        <taxon>Treponemataceae</taxon>
        <taxon>Treponema</taxon>
    </lineage>
</organism>
<keyword evidence="2" id="KW-1185">Reference proteome</keyword>
<proteinExistence type="predicted"/>
<reference evidence="1 2" key="1">
    <citation type="submission" date="2011-09" db="EMBL/GenBank/DDBJ databases">
        <title>The draft genome of Treponema saccharophilum DSM 2985.</title>
        <authorList>
            <consortium name="US DOE Joint Genome Institute (JGI-PGF)"/>
            <person name="Lucas S."/>
            <person name="Copeland A."/>
            <person name="Lapidus A."/>
            <person name="Glavina del Rio T."/>
            <person name="Dalin E."/>
            <person name="Tice H."/>
            <person name="Bruce D."/>
            <person name="Goodwin L."/>
            <person name="Pitluck S."/>
            <person name="Peters L."/>
            <person name="Kyrpides N."/>
            <person name="Mavromatis K."/>
            <person name="Ivanova N."/>
            <person name="Markowitz V."/>
            <person name="Cheng J.-F."/>
            <person name="Hugenholtz P."/>
            <person name="Woyke T."/>
            <person name="Wu D."/>
            <person name="Gronow S."/>
            <person name="Wellnitz S."/>
            <person name="Brambilla E."/>
            <person name="Klenk H.-P."/>
            <person name="Eisen J.A."/>
        </authorList>
    </citation>
    <scope>NUCLEOTIDE SEQUENCE [LARGE SCALE GENOMIC DNA]</scope>
    <source>
        <strain evidence="1 2">DSM 2985</strain>
    </source>
</reference>
<dbReference type="Proteomes" id="UP000003571">
    <property type="component" value="Unassembled WGS sequence"/>
</dbReference>
<name>H7EM11_9SPIR</name>
<accession>H7EM11</accession>
<gene>
    <name evidence="1" type="ORF">TresaDRAFT_1311</name>
</gene>
<comment type="caution">
    <text evidence="1">The sequence shown here is derived from an EMBL/GenBank/DDBJ whole genome shotgun (WGS) entry which is preliminary data.</text>
</comment>
<dbReference type="EMBL" id="AGRW01000050">
    <property type="protein sequence ID" value="EIC01419.1"/>
    <property type="molecule type" value="Genomic_DNA"/>
</dbReference>
<dbReference type="AlphaFoldDB" id="H7EM11"/>
<dbReference type="PATRIC" id="fig|907348.3.peg.1960"/>
<protein>
    <submittedName>
        <fullName evidence="1">Coagulation factor 5/8 type</fullName>
    </submittedName>
</protein>
<evidence type="ECO:0000313" key="2">
    <source>
        <dbReference type="Proteomes" id="UP000003571"/>
    </source>
</evidence>
<dbReference type="STRING" id="907348.TresaDRAFT_1311"/>
<evidence type="ECO:0000313" key="1">
    <source>
        <dbReference type="EMBL" id="EIC01419.1"/>
    </source>
</evidence>
<sequence length="161" mass="18741">MSLNHEFVIVGDLNKSNWTNLTSDFFENKDTFEYVSVHDDYISYFADFISFFTMHNPCKNDDVEGLCYYGVTKIPNEKLSDIIKFLEHLLGIFTFAPDEIHLKGEYITEYSETPNAAGYYEDGHYEMLKISKEKMLKKLQSLINLFTKAKVEDKCIMHCGI</sequence>